<dbReference type="EMBL" id="FOJU01000001">
    <property type="protein sequence ID" value="SFA72710.1"/>
    <property type="molecule type" value="Genomic_DNA"/>
</dbReference>
<dbReference type="Proteomes" id="UP000198796">
    <property type="component" value="Unassembled WGS sequence"/>
</dbReference>
<organism evidence="1 2">
    <name type="scientific">Poseidonocella pacifica</name>
    <dbReference type="NCBI Taxonomy" id="871651"/>
    <lineage>
        <taxon>Bacteria</taxon>
        <taxon>Pseudomonadati</taxon>
        <taxon>Pseudomonadota</taxon>
        <taxon>Alphaproteobacteria</taxon>
        <taxon>Rhodobacterales</taxon>
        <taxon>Roseobacteraceae</taxon>
        <taxon>Poseidonocella</taxon>
    </lineage>
</organism>
<dbReference type="RefSeq" id="WP_092060100.1">
    <property type="nucleotide sequence ID" value="NZ_FOJU01000001.1"/>
</dbReference>
<dbReference type="AlphaFoldDB" id="A0A1I0V9K1"/>
<gene>
    <name evidence="1" type="ORF">SAMN05421688_0410</name>
</gene>
<dbReference type="Pfam" id="PF05990">
    <property type="entry name" value="DUF900"/>
    <property type="match status" value="1"/>
</dbReference>
<evidence type="ECO:0008006" key="3">
    <source>
        <dbReference type="Google" id="ProtNLM"/>
    </source>
</evidence>
<name>A0A1I0V9K1_9RHOB</name>
<dbReference type="SUPFAM" id="SSF53474">
    <property type="entry name" value="alpha/beta-Hydrolases"/>
    <property type="match status" value="1"/>
</dbReference>
<keyword evidence="2" id="KW-1185">Reference proteome</keyword>
<evidence type="ECO:0000313" key="2">
    <source>
        <dbReference type="Proteomes" id="UP000198796"/>
    </source>
</evidence>
<accession>A0A1I0V9K1</accession>
<evidence type="ECO:0000313" key="1">
    <source>
        <dbReference type="EMBL" id="SFA72710.1"/>
    </source>
</evidence>
<dbReference type="STRING" id="871651.SAMN05421688_0410"/>
<dbReference type="InterPro" id="IPR010297">
    <property type="entry name" value="DUF900_hydrolase"/>
</dbReference>
<sequence>MPLVRITAKEEQPVLHGAGDLPQSSLDTLLSAPVPVVIMVHGYKFLPDSAHCPFETILAPKTTSTGRLGISWPRHLGVTETNGAGIAFGWSARGSLPRAYAEAARAGKALASLMTRIAAIAPGRPISLVTHSLGARVYLEALRHLGPIETRAILMAGAEFTCLGQDALQTPAGRLARVLNVTSRENDLFDFLFELRLTALLTGARALGQGLDRRHPHWCDLQIDSEDARERLAALGFRIAPPARQICHWFPYMRPGVFPLYRAFLAGKPQVAPARLSAILPKRQSARWSRLFSGRAENALPPGPVASI</sequence>
<proteinExistence type="predicted"/>
<dbReference type="OrthoDB" id="7303283at2"/>
<protein>
    <recommendedName>
        <fullName evidence="3">Alpha/beta hydrolase family protein</fullName>
    </recommendedName>
</protein>
<dbReference type="InterPro" id="IPR029058">
    <property type="entry name" value="AB_hydrolase_fold"/>
</dbReference>
<reference evidence="1 2" key="1">
    <citation type="submission" date="2016-10" db="EMBL/GenBank/DDBJ databases">
        <authorList>
            <person name="de Groot N.N."/>
        </authorList>
    </citation>
    <scope>NUCLEOTIDE SEQUENCE [LARGE SCALE GENOMIC DNA]</scope>
    <source>
        <strain evidence="1 2">DSM 29316</strain>
    </source>
</reference>